<evidence type="ECO:0000256" key="4">
    <source>
        <dbReference type="ARBA" id="ARBA00022755"/>
    </source>
</evidence>
<evidence type="ECO:0000256" key="2">
    <source>
        <dbReference type="ARBA" id="ARBA00022598"/>
    </source>
</evidence>
<keyword evidence="3" id="KW-0547">Nucleotide-binding</keyword>
<dbReference type="Pfam" id="PF13507">
    <property type="entry name" value="GATase_5"/>
    <property type="match status" value="1"/>
</dbReference>
<dbReference type="PANTHER" id="PTHR47552">
    <property type="entry name" value="PHOSPHORIBOSYLFORMYLGLYCINAMIDINE SYNTHASE SUBUNIT PURQ"/>
    <property type="match status" value="1"/>
</dbReference>
<evidence type="ECO:0000256" key="6">
    <source>
        <dbReference type="ARBA" id="ARBA00022840"/>
    </source>
</evidence>
<keyword evidence="7" id="KW-0315">Glutamine amidotransferase</keyword>
<organism evidence="8 9">
    <name type="scientific">Candidatus Moanibacter tarae</name>
    <dbReference type="NCBI Taxonomy" id="2200854"/>
    <lineage>
        <taxon>Bacteria</taxon>
        <taxon>Pseudomonadati</taxon>
        <taxon>Verrucomicrobiota</taxon>
        <taxon>Opitutia</taxon>
        <taxon>Puniceicoccales</taxon>
        <taxon>Puniceicoccales incertae sedis</taxon>
        <taxon>Candidatus Moanibacter</taxon>
    </lineage>
</organism>
<dbReference type="SMART" id="SM01211">
    <property type="entry name" value="GATase_5"/>
    <property type="match status" value="1"/>
</dbReference>
<dbReference type="NCBIfam" id="TIGR01737">
    <property type="entry name" value="FGAM_synth_I"/>
    <property type="match status" value="1"/>
</dbReference>
<name>A0A2Z4AR53_9BACT</name>
<keyword evidence="2 8" id="KW-0436">Ligase</keyword>
<dbReference type="InterPro" id="IPR029062">
    <property type="entry name" value="Class_I_gatase-like"/>
</dbReference>
<evidence type="ECO:0000256" key="1">
    <source>
        <dbReference type="ARBA" id="ARBA00022490"/>
    </source>
</evidence>
<evidence type="ECO:0000313" key="8">
    <source>
        <dbReference type="EMBL" id="AWT60442.1"/>
    </source>
</evidence>
<proteinExistence type="predicted"/>
<dbReference type="PANTHER" id="PTHR47552:SF1">
    <property type="entry name" value="PHOSPHORIBOSYLFORMYLGLYCINAMIDINE SYNTHASE SUBUNIT PURQ"/>
    <property type="match status" value="1"/>
</dbReference>
<keyword evidence="5" id="KW-0378">Hydrolase</keyword>
<evidence type="ECO:0000313" key="9">
    <source>
        <dbReference type="Proteomes" id="UP000247465"/>
    </source>
</evidence>
<dbReference type="EC" id="6.3.5.3" evidence="8"/>
<dbReference type="GO" id="GO:0006189">
    <property type="term" value="P:'de novo' IMP biosynthetic process"/>
    <property type="evidence" value="ECO:0007669"/>
    <property type="project" value="InterPro"/>
</dbReference>
<dbReference type="GO" id="GO:0005524">
    <property type="term" value="F:ATP binding"/>
    <property type="evidence" value="ECO:0007669"/>
    <property type="project" value="UniProtKB-KW"/>
</dbReference>
<dbReference type="SUPFAM" id="SSF52317">
    <property type="entry name" value="Class I glutamine amidotransferase-like"/>
    <property type="match status" value="1"/>
</dbReference>
<dbReference type="EMBL" id="CP029803">
    <property type="protein sequence ID" value="AWT60442.1"/>
    <property type="molecule type" value="Genomic_DNA"/>
</dbReference>
<dbReference type="GO" id="GO:0016787">
    <property type="term" value="F:hydrolase activity"/>
    <property type="evidence" value="ECO:0007669"/>
    <property type="project" value="UniProtKB-KW"/>
</dbReference>
<evidence type="ECO:0000256" key="3">
    <source>
        <dbReference type="ARBA" id="ARBA00022741"/>
    </source>
</evidence>
<reference evidence="8 9" key="1">
    <citation type="submission" date="2018-06" db="EMBL/GenBank/DDBJ databases">
        <title>Draft Genome Sequence of a Novel Marine Bacterium Related to the Verrucomicrobia.</title>
        <authorList>
            <person name="Vosseberg J."/>
            <person name="Martijn J."/>
            <person name="Ettema T.J.G."/>
        </authorList>
    </citation>
    <scope>NUCLEOTIDE SEQUENCE [LARGE SCALE GENOMIC DNA]</scope>
    <source>
        <strain evidence="8">TARA_B100001123</strain>
    </source>
</reference>
<dbReference type="GO" id="GO:0004642">
    <property type="term" value="F:phosphoribosylformylglycinamidine synthase activity"/>
    <property type="evidence" value="ECO:0007669"/>
    <property type="project" value="UniProtKB-EC"/>
</dbReference>
<evidence type="ECO:0000256" key="7">
    <source>
        <dbReference type="ARBA" id="ARBA00022962"/>
    </source>
</evidence>
<evidence type="ECO:0000256" key="5">
    <source>
        <dbReference type="ARBA" id="ARBA00022801"/>
    </source>
</evidence>
<dbReference type="Gene3D" id="3.40.50.880">
    <property type="match status" value="1"/>
</dbReference>
<dbReference type="KEGG" id="mtar:DF168_01656"/>
<sequence>MSKIRIAVIQFPGSNTERETHLALQRTGLSGVDFLWNRNHTTLEKCDGFVLTGGFSYEDRSRSGIIASLDPVMDILRAQAGLGKPILGICNGAQILVESGMIPELKGNQVGMALTRNKRVRNGRVLGTGYYNSWVHLKLNSLPDRCAFTRHLRPNRPLRIPVAHGEGRFLANSDLLAELKDRDQITLQYCDQNGDASPEFPVNPNGSDSNIAAICNPRGNVMAIMPHPERTLEGDPIFSSMRDFIENPSENNVPPLTYHRRPFQTPSFKPVKGAVALTVKLLITDNEAISVEKTLNRLGIPVRVERQTYWEILTDGSSSAELLREIEASGELFNSNKEAIGGSTSASDFRGYLVYPKEDWIGRQKLDSLRDRFGLNNIKEIRRGILWRLTSRSSPDPVLIKKALQTNIFFNPISHVCYEY</sequence>
<keyword evidence="4" id="KW-0658">Purine biosynthesis</keyword>
<dbReference type="AlphaFoldDB" id="A0A2Z4AR53"/>
<dbReference type="Proteomes" id="UP000247465">
    <property type="component" value="Chromosome"/>
</dbReference>
<gene>
    <name evidence="8" type="primary">purQ</name>
    <name evidence="8" type="ORF">DF168_01656</name>
</gene>
<keyword evidence="1" id="KW-0963">Cytoplasm</keyword>
<accession>A0A2Z4AR53</accession>
<keyword evidence="6" id="KW-0067">ATP-binding</keyword>
<dbReference type="InterPro" id="IPR010075">
    <property type="entry name" value="PRibForGlyAmidine_synth_PurQ"/>
</dbReference>
<dbReference type="PROSITE" id="PS51273">
    <property type="entry name" value="GATASE_TYPE_1"/>
    <property type="match status" value="1"/>
</dbReference>
<protein>
    <submittedName>
        <fullName evidence="8">Phosphoribosylformylglycinamidine synthase subunit PurQ</fullName>
        <ecNumber evidence="8">6.3.5.3</ecNumber>
    </submittedName>
</protein>